<reference evidence="4" key="2">
    <citation type="submission" date="2021-03" db="EMBL/GenBank/DDBJ databases">
        <authorList>
            <person name="Cao W."/>
        </authorList>
    </citation>
    <scope>NUCLEOTIDE SEQUENCE</scope>
    <source>
        <strain evidence="4">110414</strain>
    </source>
</reference>
<dbReference type="InterPro" id="IPR007474">
    <property type="entry name" value="ApaG_domain"/>
</dbReference>
<evidence type="ECO:0000259" key="3">
    <source>
        <dbReference type="PROSITE" id="PS51087"/>
    </source>
</evidence>
<dbReference type="SUPFAM" id="SSF110069">
    <property type="entry name" value="ApaG-like"/>
    <property type="match status" value="1"/>
</dbReference>
<dbReference type="PROSITE" id="PS51087">
    <property type="entry name" value="APAG"/>
    <property type="match status" value="1"/>
</dbReference>
<evidence type="ECO:0000313" key="5">
    <source>
        <dbReference type="Proteomes" id="UP000673447"/>
    </source>
</evidence>
<accession>A0A941AU48</accession>
<dbReference type="Pfam" id="PF04379">
    <property type="entry name" value="DUF525"/>
    <property type="match status" value="1"/>
</dbReference>
<name>A0A941AU48_9GAMM</name>
<feature type="domain" description="ApaG" evidence="3">
    <location>
        <begin position="2"/>
        <end position="126"/>
    </location>
</feature>
<dbReference type="HAMAP" id="MF_00791">
    <property type="entry name" value="ApaG"/>
    <property type="match status" value="1"/>
</dbReference>
<comment type="caution">
    <text evidence="4">The sequence shown here is derived from an EMBL/GenBank/DDBJ whole genome shotgun (WGS) entry which is preliminary data.</text>
</comment>
<dbReference type="NCBIfam" id="NF003967">
    <property type="entry name" value="PRK05461.1"/>
    <property type="match status" value="1"/>
</dbReference>
<dbReference type="RefSeq" id="WP_210536510.1">
    <property type="nucleotide sequence ID" value="NZ_JAGKTC010000002.1"/>
</dbReference>
<dbReference type="PANTHER" id="PTHR14289">
    <property type="entry name" value="F-BOX ONLY PROTEIN 3"/>
    <property type="match status" value="1"/>
</dbReference>
<evidence type="ECO:0000313" key="4">
    <source>
        <dbReference type="EMBL" id="MBP3984644.1"/>
    </source>
</evidence>
<dbReference type="Gene3D" id="2.60.40.1470">
    <property type="entry name" value="ApaG domain"/>
    <property type="match status" value="1"/>
</dbReference>
<keyword evidence="5" id="KW-1185">Reference proteome</keyword>
<sequence>MDASEYAIDIDVATRFLADQSAPEDGRYVFAYTIHIRNRGRVPARLIDRHWVITDANGKTEEVRGEGVVGEQPWLRPGDDFEYTSGAVLETEQGTMRGSYGMLADDGTRFDAPIAPFALSVPRTLH</sequence>
<proteinExistence type="inferred from homology"/>
<dbReference type="InterPro" id="IPR023065">
    <property type="entry name" value="Uncharacterised_ApaG"/>
</dbReference>
<dbReference type="InterPro" id="IPR036767">
    <property type="entry name" value="ApaG_sf"/>
</dbReference>
<dbReference type="GO" id="GO:0070987">
    <property type="term" value="P:error-free translesion synthesis"/>
    <property type="evidence" value="ECO:0007669"/>
    <property type="project" value="TreeGrafter"/>
</dbReference>
<evidence type="ECO:0000256" key="1">
    <source>
        <dbReference type="ARBA" id="ARBA00017693"/>
    </source>
</evidence>
<dbReference type="PANTHER" id="PTHR14289:SF16">
    <property type="entry name" value="POLYMERASE DELTA-INTERACTING PROTEIN 2"/>
    <property type="match status" value="1"/>
</dbReference>
<protein>
    <recommendedName>
        <fullName evidence="1 2">Protein ApaG</fullName>
    </recommendedName>
</protein>
<organism evidence="4 5">
    <name type="scientific">Pseudoxanthomonas helianthi</name>
    <dbReference type="NCBI Taxonomy" id="1453541"/>
    <lineage>
        <taxon>Bacteria</taxon>
        <taxon>Pseudomonadati</taxon>
        <taxon>Pseudomonadota</taxon>
        <taxon>Gammaproteobacteria</taxon>
        <taxon>Lysobacterales</taxon>
        <taxon>Lysobacteraceae</taxon>
        <taxon>Pseudoxanthomonas</taxon>
    </lineage>
</organism>
<gene>
    <name evidence="2 4" type="primary">apaG</name>
    <name evidence="4" type="ORF">J5837_09460</name>
</gene>
<evidence type="ECO:0000256" key="2">
    <source>
        <dbReference type="HAMAP-Rule" id="MF_00791"/>
    </source>
</evidence>
<reference evidence="4" key="1">
    <citation type="journal article" date="2016" name="Int. J. Syst. Evol. Microbiol.">
        <title>Pseudoxanthomonas helianthi sp. nov., isolated from roots of Jerusalem artichoke (Helianthus tuberosus).</title>
        <authorList>
            <person name="Kittiwongwattana C."/>
            <person name="Thawai C."/>
        </authorList>
    </citation>
    <scope>NUCLEOTIDE SEQUENCE</scope>
    <source>
        <strain evidence="4">110414</strain>
    </source>
</reference>
<dbReference type="EMBL" id="JAGKTC010000002">
    <property type="protein sequence ID" value="MBP3984644.1"/>
    <property type="molecule type" value="Genomic_DNA"/>
</dbReference>
<dbReference type="AlphaFoldDB" id="A0A941AU48"/>
<dbReference type="Proteomes" id="UP000673447">
    <property type="component" value="Unassembled WGS sequence"/>
</dbReference>